<evidence type="ECO:0000256" key="6">
    <source>
        <dbReference type="SAM" id="Phobius"/>
    </source>
</evidence>
<dbReference type="Proteomes" id="UP000821866">
    <property type="component" value="Chromosome 10"/>
</dbReference>
<keyword evidence="10" id="KW-1185">Reference proteome</keyword>
<evidence type="ECO:0000256" key="2">
    <source>
        <dbReference type="ARBA" id="ARBA00022692"/>
    </source>
</evidence>
<dbReference type="Gene3D" id="1.20.1070.10">
    <property type="entry name" value="Rhodopsin 7-helix transmembrane proteins"/>
    <property type="match status" value="1"/>
</dbReference>
<reference evidence="9" key="1">
    <citation type="journal article" date="2020" name="Cell">
        <title>Large-Scale Comparative Analyses of Tick Genomes Elucidate Their Genetic Diversity and Vector Capacities.</title>
        <authorList>
            <consortium name="Tick Genome and Microbiome Consortium (TIGMIC)"/>
            <person name="Jia N."/>
            <person name="Wang J."/>
            <person name="Shi W."/>
            <person name="Du L."/>
            <person name="Sun Y."/>
            <person name="Zhan W."/>
            <person name="Jiang J.F."/>
            <person name="Wang Q."/>
            <person name="Zhang B."/>
            <person name="Ji P."/>
            <person name="Bell-Sakyi L."/>
            <person name="Cui X.M."/>
            <person name="Yuan T.T."/>
            <person name="Jiang B.G."/>
            <person name="Yang W.F."/>
            <person name="Lam T.T."/>
            <person name="Chang Q.C."/>
            <person name="Ding S.J."/>
            <person name="Wang X.J."/>
            <person name="Zhu J.G."/>
            <person name="Ruan X.D."/>
            <person name="Zhao L."/>
            <person name="Wei J.T."/>
            <person name="Ye R.Z."/>
            <person name="Que T.C."/>
            <person name="Du C.H."/>
            <person name="Zhou Y.H."/>
            <person name="Cheng J.X."/>
            <person name="Dai P.F."/>
            <person name="Guo W.B."/>
            <person name="Han X.H."/>
            <person name="Huang E.J."/>
            <person name="Li L.F."/>
            <person name="Wei W."/>
            <person name="Gao Y.C."/>
            <person name="Liu J.Z."/>
            <person name="Shao H.Z."/>
            <person name="Wang X."/>
            <person name="Wang C.C."/>
            <person name="Yang T.C."/>
            <person name="Huo Q.B."/>
            <person name="Li W."/>
            <person name="Chen H.Y."/>
            <person name="Chen S.E."/>
            <person name="Zhou L.G."/>
            <person name="Ni X.B."/>
            <person name="Tian J.H."/>
            <person name="Sheng Y."/>
            <person name="Liu T."/>
            <person name="Pan Y.S."/>
            <person name="Xia L.Y."/>
            <person name="Li J."/>
            <person name="Zhao F."/>
            <person name="Cao W.C."/>
        </authorList>
    </citation>
    <scope>NUCLEOTIDE SEQUENCE</scope>
    <source>
        <strain evidence="9">Rmic-2018</strain>
    </source>
</reference>
<feature type="region of interest" description="Disordered" evidence="5">
    <location>
        <begin position="820"/>
        <end position="887"/>
    </location>
</feature>
<protein>
    <recommendedName>
        <fullName evidence="8">G-protein coupled receptors family 2 profile 2 domain-containing protein</fullName>
    </recommendedName>
</protein>
<evidence type="ECO:0000256" key="7">
    <source>
        <dbReference type="SAM" id="SignalP"/>
    </source>
</evidence>
<evidence type="ECO:0000256" key="3">
    <source>
        <dbReference type="ARBA" id="ARBA00022989"/>
    </source>
</evidence>
<comment type="caution">
    <text evidence="9">The sequence shown here is derived from an EMBL/GenBank/DDBJ whole genome shotgun (WGS) entry which is preliminary data.</text>
</comment>
<dbReference type="CDD" id="cd15039">
    <property type="entry name" value="7tmB3_Methuselah-like"/>
    <property type="match status" value="1"/>
</dbReference>
<dbReference type="InterPro" id="IPR017981">
    <property type="entry name" value="GPCR_2-like_7TM"/>
</dbReference>
<feature type="transmembrane region" description="Helical" evidence="6">
    <location>
        <begin position="543"/>
        <end position="567"/>
    </location>
</feature>
<feature type="transmembrane region" description="Helical" evidence="6">
    <location>
        <begin position="499"/>
        <end position="522"/>
    </location>
</feature>
<keyword evidence="4 6" id="KW-0472">Membrane</keyword>
<evidence type="ECO:0000313" key="10">
    <source>
        <dbReference type="Proteomes" id="UP000821866"/>
    </source>
</evidence>
<dbReference type="GO" id="GO:0016020">
    <property type="term" value="C:membrane"/>
    <property type="evidence" value="ECO:0007669"/>
    <property type="project" value="UniProtKB-SubCell"/>
</dbReference>
<reference evidence="9" key="2">
    <citation type="submission" date="2021-09" db="EMBL/GenBank/DDBJ databases">
        <authorList>
            <person name="Jia N."/>
            <person name="Wang J."/>
            <person name="Shi W."/>
            <person name="Du L."/>
            <person name="Sun Y."/>
            <person name="Zhan W."/>
            <person name="Jiang J."/>
            <person name="Wang Q."/>
            <person name="Zhang B."/>
            <person name="Ji P."/>
            <person name="Sakyi L.B."/>
            <person name="Cui X."/>
            <person name="Yuan T."/>
            <person name="Jiang B."/>
            <person name="Yang W."/>
            <person name="Lam T.T.-Y."/>
            <person name="Chang Q."/>
            <person name="Ding S."/>
            <person name="Wang X."/>
            <person name="Zhu J."/>
            <person name="Ruan X."/>
            <person name="Zhao L."/>
            <person name="Wei J."/>
            <person name="Que T."/>
            <person name="Du C."/>
            <person name="Cheng J."/>
            <person name="Dai P."/>
            <person name="Han X."/>
            <person name="Huang E."/>
            <person name="Gao Y."/>
            <person name="Liu J."/>
            <person name="Shao H."/>
            <person name="Ye R."/>
            <person name="Li L."/>
            <person name="Wei W."/>
            <person name="Wang X."/>
            <person name="Wang C."/>
            <person name="Huo Q."/>
            <person name="Li W."/>
            <person name="Guo W."/>
            <person name="Chen H."/>
            <person name="Chen S."/>
            <person name="Zhou L."/>
            <person name="Zhou L."/>
            <person name="Ni X."/>
            <person name="Tian J."/>
            <person name="Zhou Y."/>
            <person name="Sheng Y."/>
            <person name="Liu T."/>
            <person name="Pan Y."/>
            <person name="Xia L."/>
            <person name="Li J."/>
            <person name="Zhao F."/>
            <person name="Cao W."/>
        </authorList>
    </citation>
    <scope>NUCLEOTIDE SEQUENCE</scope>
    <source>
        <strain evidence="9">Rmic-2018</strain>
        <tissue evidence="9">Larvae</tissue>
    </source>
</reference>
<feature type="transmembrane region" description="Helical" evidence="6">
    <location>
        <begin position="438"/>
        <end position="460"/>
    </location>
</feature>
<feature type="transmembrane region" description="Helical" evidence="6">
    <location>
        <begin position="587"/>
        <end position="611"/>
    </location>
</feature>
<sequence length="936" mass="102745">MAAVTATAVDFLLAFVVLGFSIVGAHIEAAGEPWTASITPELLLADRVRLGLDGPNCTDRCSATDKPRMCKCRSPEQCSQSGDCCADRFIGEVPRPRIACVPAVSDRELTAVVRCPEAWTPADARDNDTRARCESANPRHFNLTYLDDLPVLSRLTGTLYRNVYCASCNGDTRDLRSWTLVVHCTPKELSEALQNGTAIVTGYHWRTRKMTVQWEGATVKSPSCTVAIKELVDKTDEYVIRELKVTPCTQVPLVKTCPSSYNIAEVIQKCRSYTSVLEDRVNLRMYKNLHCAICNKRNPNNLSCSFKALLGPAVRDYSGASYAVVMDFSNWQASVLSAAPSKNVCGRDEIHEPVSNRCVRSACPTDVCVRRDDCQWTRLRRDQVVVRDNSTLLPNSGSEEELRPDRWHMDGPDSVMACISLEQGDRNAALRPEGFENVLSTALLLFSVLCLVLHVVAYVLVPKLRTGPSRLVLCLAISVLLAQGSFVAGGLFFESGSVLCHAFAVVSHGTHLAAFFWMNVMAMDVQRTFRRGVSGSSRAASRFWSYSVYAWLAPALLVAAASTLQYLKPDSGWSPSYGLPYCWINRPLSLIAFFGAPVLVLLLANTVFFLLTARSIHLTTKQTKVARRSASTAGASGERGRLALYAKLAVVFGLTWVFGFAAALTGVQALWYPFIVLCSLQGAFIFLAFTFKRSVLRMNVPPLNASPSLERGDGSAVSRQGKSLHISDNLLRFLGSAVSLSAEQRRSAQLCQVKAREFSRRVVSDLTGVLTTLELVVAHVRERLCGSEFDRRRRPRSTSTTLTALHSTLSASSSALASVATGRAMPAQTASPKGVQKPLLRRTRDGHDQRPSARPDGTGTKSDMLHFAPMRYPDNSASPSFRDEGTPDTLKRACVKATQGGERLRVNGETGAWRGNAGVTLRKERRRARAPRHMEM</sequence>
<evidence type="ECO:0000313" key="9">
    <source>
        <dbReference type="EMBL" id="KAH8037215.1"/>
    </source>
</evidence>
<evidence type="ECO:0000256" key="1">
    <source>
        <dbReference type="ARBA" id="ARBA00004141"/>
    </source>
</evidence>
<dbReference type="EMBL" id="JABSTU010000002">
    <property type="protein sequence ID" value="KAH8037215.1"/>
    <property type="molecule type" value="Genomic_DNA"/>
</dbReference>
<dbReference type="InterPro" id="IPR053231">
    <property type="entry name" value="GPCR_LN-TM7"/>
</dbReference>
<feature type="transmembrane region" description="Helical" evidence="6">
    <location>
        <begin position="670"/>
        <end position="691"/>
    </location>
</feature>
<organism evidence="9 10">
    <name type="scientific">Rhipicephalus microplus</name>
    <name type="common">Cattle tick</name>
    <name type="synonym">Boophilus microplus</name>
    <dbReference type="NCBI Taxonomy" id="6941"/>
    <lineage>
        <taxon>Eukaryota</taxon>
        <taxon>Metazoa</taxon>
        <taxon>Ecdysozoa</taxon>
        <taxon>Arthropoda</taxon>
        <taxon>Chelicerata</taxon>
        <taxon>Arachnida</taxon>
        <taxon>Acari</taxon>
        <taxon>Parasitiformes</taxon>
        <taxon>Ixodida</taxon>
        <taxon>Ixodoidea</taxon>
        <taxon>Ixodidae</taxon>
        <taxon>Rhipicephalinae</taxon>
        <taxon>Rhipicephalus</taxon>
        <taxon>Boophilus</taxon>
    </lineage>
</organism>
<evidence type="ECO:0000256" key="4">
    <source>
        <dbReference type="ARBA" id="ARBA00023136"/>
    </source>
</evidence>
<dbReference type="Pfam" id="PF00002">
    <property type="entry name" value="7tm_2"/>
    <property type="match status" value="1"/>
</dbReference>
<dbReference type="InterPro" id="IPR000832">
    <property type="entry name" value="GPCR_2_secretin-like"/>
</dbReference>
<feature type="transmembrane region" description="Helical" evidence="6">
    <location>
        <begin position="472"/>
        <end position="493"/>
    </location>
</feature>
<feature type="compositionally biased region" description="Basic and acidic residues" evidence="5">
    <location>
        <begin position="842"/>
        <end position="853"/>
    </location>
</feature>
<keyword evidence="2 6" id="KW-0812">Transmembrane</keyword>
<evidence type="ECO:0000259" key="8">
    <source>
        <dbReference type="PROSITE" id="PS50261"/>
    </source>
</evidence>
<evidence type="ECO:0000256" key="5">
    <source>
        <dbReference type="SAM" id="MobiDB-lite"/>
    </source>
</evidence>
<dbReference type="SUPFAM" id="SSF81321">
    <property type="entry name" value="Family A G protein-coupled receptor-like"/>
    <property type="match status" value="1"/>
</dbReference>
<feature type="chain" id="PRO_5039885429" description="G-protein coupled receptors family 2 profile 2 domain-containing protein" evidence="7">
    <location>
        <begin position="20"/>
        <end position="936"/>
    </location>
</feature>
<feature type="signal peptide" evidence="7">
    <location>
        <begin position="1"/>
        <end position="19"/>
    </location>
</feature>
<dbReference type="PANTHER" id="PTHR45902:SF3">
    <property type="entry name" value="G-PROTEIN COUPLED RECEPTORS FAMILY 2 PROFILE 2 DOMAIN-CONTAINING PROTEIN"/>
    <property type="match status" value="1"/>
</dbReference>
<dbReference type="PROSITE" id="PS50261">
    <property type="entry name" value="G_PROTEIN_RECEP_F2_4"/>
    <property type="match status" value="1"/>
</dbReference>
<keyword evidence="7" id="KW-0732">Signal</keyword>
<dbReference type="GO" id="GO:0007166">
    <property type="term" value="P:cell surface receptor signaling pathway"/>
    <property type="evidence" value="ECO:0007669"/>
    <property type="project" value="InterPro"/>
</dbReference>
<comment type="subcellular location">
    <subcellularLocation>
        <location evidence="1">Membrane</location>
        <topology evidence="1">Multi-pass membrane protein</topology>
    </subcellularLocation>
</comment>
<name>A0A9J6ESL4_RHIMP</name>
<dbReference type="GO" id="GO:0004930">
    <property type="term" value="F:G protein-coupled receptor activity"/>
    <property type="evidence" value="ECO:0007669"/>
    <property type="project" value="InterPro"/>
</dbReference>
<feature type="domain" description="G-protein coupled receptors family 2 profile 2" evidence="8">
    <location>
        <begin position="436"/>
        <end position="693"/>
    </location>
</feature>
<proteinExistence type="predicted"/>
<feature type="transmembrane region" description="Helical" evidence="6">
    <location>
        <begin position="644"/>
        <end position="664"/>
    </location>
</feature>
<dbReference type="AlphaFoldDB" id="A0A9J6ESL4"/>
<dbReference type="PANTHER" id="PTHR45902">
    <property type="entry name" value="LATROPHILIN RECEPTOR-LIKE PROTEIN A"/>
    <property type="match status" value="1"/>
</dbReference>
<accession>A0A9J6ESL4</accession>
<dbReference type="VEuPathDB" id="VectorBase:LOC119179011"/>
<keyword evidence="3 6" id="KW-1133">Transmembrane helix</keyword>
<gene>
    <name evidence="9" type="ORF">HPB51_009403</name>
</gene>